<feature type="compositionally biased region" description="Polar residues" evidence="3">
    <location>
        <begin position="39"/>
        <end position="52"/>
    </location>
</feature>
<proteinExistence type="predicted"/>
<feature type="compositionally biased region" description="Basic and acidic residues" evidence="3">
    <location>
        <begin position="54"/>
        <end position="63"/>
    </location>
</feature>
<dbReference type="EMBL" id="HACG01028099">
    <property type="protein sequence ID" value="CEK74964.1"/>
    <property type="molecule type" value="Transcribed_RNA"/>
</dbReference>
<dbReference type="PANTHER" id="PTHR43681:SF1">
    <property type="entry name" value="SARCALUMENIN"/>
    <property type="match status" value="1"/>
</dbReference>
<name>A0A0B7A239_9EUPU</name>
<dbReference type="Pfam" id="PF00350">
    <property type="entry name" value="Dynamin_N"/>
    <property type="match status" value="1"/>
</dbReference>
<keyword evidence="2" id="KW-0472">Membrane</keyword>
<dbReference type="PROSITE" id="PS51718">
    <property type="entry name" value="G_DYNAMIN_2"/>
    <property type="match status" value="1"/>
</dbReference>
<dbReference type="InterPro" id="IPR030381">
    <property type="entry name" value="G_DYNAMIN_dom"/>
</dbReference>
<gene>
    <name evidence="6" type="primary">ORF93368</name>
</gene>
<dbReference type="AlphaFoldDB" id="A0A0B7A239"/>
<feature type="region of interest" description="Disordered" evidence="3">
    <location>
        <begin position="39"/>
        <end position="69"/>
    </location>
</feature>
<dbReference type="PANTHER" id="PTHR43681">
    <property type="entry name" value="TRANSMEMBRANE GTPASE FZO"/>
    <property type="match status" value="1"/>
</dbReference>
<evidence type="ECO:0000256" key="3">
    <source>
        <dbReference type="SAM" id="MobiDB-lite"/>
    </source>
</evidence>
<organism evidence="6">
    <name type="scientific">Arion vulgaris</name>
    <dbReference type="NCBI Taxonomy" id="1028688"/>
    <lineage>
        <taxon>Eukaryota</taxon>
        <taxon>Metazoa</taxon>
        <taxon>Spiralia</taxon>
        <taxon>Lophotrochozoa</taxon>
        <taxon>Mollusca</taxon>
        <taxon>Gastropoda</taxon>
        <taxon>Heterobranchia</taxon>
        <taxon>Euthyneura</taxon>
        <taxon>Panpulmonata</taxon>
        <taxon>Eupulmonata</taxon>
        <taxon>Stylommatophora</taxon>
        <taxon>Helicina</taxon>
        <taxon>Arionoidea</taxon>
        <taxon>Arionidae</taxon>
        <taxon>Arion</taxon>
    </lineage>
</organism>
<evidence type="ECO:0000259" key="5">
    <source>
        <dbReference type="PROSITE" id="PS51718"/>
    </source>
</evidence>
<evidence type="ECO:0000256" key="1">
    <source>
        <dbReference type="ARBA" id="ARBA00004184"/>
    </source>
</evidence>
<dbReference type="InterPro" id="IPR045063">
    <property type="entry name" value="Dynamin_N"/>
</dbReference>
<feature type="chain" id="PRO_5002127309" description="Dynamin-type G domain-containing protein" evidence="4">
    <location>
        <begin position="35"/>
        <end position="469"/>
    </location>
</feature>
<dbReference type="Gene3D" id="1.10.268.20">
    <property type="match status" value="1"/>
</dbReference>
<dbReference type="GO" id="GO:0005525">
    <property type="term" value="F:GTP binding"/>
    <property type="evidence" value="ECO:0007669"/>
    <property type="project" value="InterPro"/>
</dbReference>
<evidence type="ECO:0000313" key="6">
    <source>
        <dbReference type="EMBL" id="CEK74964.1"/>
    </source>
</evidence>
<sequence length="469" mass="54084">MTRLKQQMLTPALLSTVLLIIPVILCLFVDQTWAADNNLSKPSKTEPDTSGSFDKAKVGESHLQKKGKTRDHLNKPYIEHMNSLSVLGTKEIVIQKTLQQLLQIYKSSIKPLEDAYNFVNLNKGALLETEIVAKPLVLFVGPWSTGKTTFINYLLDIEDREEKLHTGAEPTTTDFVVIQNGSRYRTMTGMQLVSDQSKAFASLEKYGQGFIQKLQGIEMKSDLLDLITFVDTPGIIENKRQQERGYPFSEVFQWFLQRASLIFLVFDPSKLEVGSELESVFSQLKGYEAKLKILLNKADTITQQELMKVYGALFWNLAPLVNSVEPPRVYVGSFWSKSKNQHSLATLFLEEEQTLMLDLHRVVENWVEDKIAYVRRHACMVRLHALTVDSFIQAFYKHKGFFTDNDVLLNDIINRPEKYNIFQDVLKQTDISKYDLPEAKTYIEFFSIHKFYSFRPLDYYCPHLFMLLR</sequence>
<feature type="domain" description="Dynamin-type G" evidence="5">
    <location>
        <begin position="131"/>
        <end position="368"/>
    </location>
</feature>
<evidence type="ECO:0000256" key="2">
    <source>
        <dbReference type="ARBA" id="ARBA00023136"/>
    </source>
</evidence>
<keyword evidence="4" id="KW-0732">Signal</keyword>
<dbReference type="Gene3D" id="3.40.50.300">
    <property type="entry name" value="P-loop containing nucleotide triphosphate hydrolases"/>
    <property type="match status" value="1"/>
</dbReference>
<dbReference type="InterPro" id="IPR027417">
    <property type="entry name" value="P-loop_NTPase"/>
</dbReference>
<dbReference type="InterPro" id="IPR031692">
    <property type="entry name" value="EHD_N"/>
</dbReference>
<dbReference type="Pfam" id="PF16880">
    <property type="entry name" value="EHD_N"/>
    <property type="match status" value="1"/>
</dbReference>
<dbReference type="SUPFAM" id="SSF52540">
    <property type="entry name" value="P-loop containing nucleoside triphosphate hydrolases"/>
    <property type="match status" value="1"/>
</dbReference>
<reference evidence="6" key="1">
    <citation type="submission" date="2014-12" db="EMBL/GenBank/DDBJ databases">
        <title>Insight into the proteome of Arion vulgaris.</title>
        <authorList>
            <person name="Aradska J."/>
            <person name="Bulat T."/>
            <person name="Smidak R."/>
            <person name="Sarate P."/>
            <person name="Gangsoo J."/>
            <person name="Sialana F."/>
            <person name="Bilban M."/>
            <person name="Lubec G."/>
        </authorList>
    </citation>
    <scope>NUCLEOTIDE SEQUENCE</scope>
    <source>
        <tissue evidence="6">Skin</tissue>
    </source>
</reference>
<accession>A0A0B7A239</accession>
<feature type="signal peptide" evidence="4">
    <location>
        <begin position="1"/>
        <end position="34"/>
    </location>
</feature>
<evidence type="ECO:0000256" key="4">
    <source>
        <dbReference type="SAM" id="SignalP"/>
    </source>
</evidence>
<dbReference type="InterPro" id="IPR051943">
    <property type="entry name" value="TRAFAC_Dynamin-like_GTPase"/>
</dbReference>
<dbReference type="CDD" id="cd09913">
    <property type="entry name" value="EHD"/>
    <property type="match status" value="1"/>
</dbReference>
<comment type="subcellular location">
    <subcellularLocation>
        <location evidence="1">Endomembrane system</location>
        <topology evidence="1">Peripheral membrane protein</topology>
    </subcellularLocation>
</comment>
<protein>
    <recommendedName>
        <fullName evidence="5">Dynamin-type G domain-containing protein</fullName>
    </recommendedName>
</protein>
<dbReference type="GO" id="GO:0012505">
    <property type="term" value="C:endomembrane system"/>
    <property type="evidence" value="ECO:0007669"/>
    <property type="project" value="UniProtKB-SubCell"/>
</dbReference>